<reference evidence="3" key="1">
    <citation type="submission" date="2020-12" db="UniProtKB">
        <authorList>
            <consortium name="WormBaseParasite"/>
        </authorList>
    </citation>
    <scope>IDENTIFICATION</scope>
    <source>
        <strain evidence="3">MHco3</strain>
    </source>
</reference>
<feature type="compositionally biased region" description="Basic and acidic residues" evidence="1">
    <location>
        <begin position="31"/>
        <end position="43"/>
    </location>
</feature>
<name>A0A7I4Z1T7_HAECO</name>
<dbReference type="AlphaFoldDB" id="A0A7I4Z1T7"/>
<feature type="region of interest" description="Disordered" evidence="1">
    <location>
        <begin position="1"/>
        <end position="49"/>
    </location>
</feature>
<feature type="compositionally biased region" description="Polar residues" evidence="1">
    <location>
        <begin position="91"/>
        <end position="104"/>
    </location>
</feature>
<proteinExistence type="predicted"/>
<keyword evidence="2" id="KW-1185">Reference proteome</keyword>
<dbReference type="Proteomes" id="UP000025227">
    <property type="component" value="Unplaced"/>
</dbReference>
<dbReference type="WBParaSite" id="HCON_00163790-00001">
    <property type="protein sequence ID" value="HCON_00163790-00001"/>
    <property type="gene ID" value="HCON_00163790"/>
</dbReference>
<evidence type="ECO:0000313" key="2">
    <source>
        <dbReference type="Proteomes" id="UP000025227"/>
    </source>
</evidence>
<feature type="compositionally biased region" description="Polar residues" evidence="1">
    <location>
        <begin position="8"/>
        <end position="27"/>
    </location>
</feature>
<sequence>MVQHPVPTDQSRTSKEPSASHYQNTGPVFTRPRDVKRTPERPPTRWSDFFPKTLNERNVLPRVPRASAIHWTTPARDKDEWRRPGARSRKSPINGSTVIQVKAF</sequence>
<dbReference type="OrthoDB" id="5796520at2759"/>
<accession>A0A7I4Z1T7</accession>
<organism evidence="2 3">
    <name type="scientific">Haemonchus contortus</name>
    <name type="common">Barber pole worm</name>
    <dbReference type="NCBI Taxonomy" id="6289"/>
    <lineage>
        <taxon>Eukaryota</taxon>
        <taxon>Metazoa</taxon>
        <taxon>Ecdysozoa</taxon>
        <taxon>Nematoda</taxon>
        <taxon>Chromadorea</taxon>
        <taxon>Rhabditida</taxon>
        <taxon>Rhabditina</taxon>
        <taxon>Rhabditomorpha</taxon>
        <taxon>Strongyloidea</taxon>
        <taxon>Trichostrongylidae</taxon>
        <taxon>Haemonchus</taxon>
    </lineage>
</organism>
<feature type="region of interest" description="Disordered" evidence="1">
    <location>
        <begin position="75"/>
        <end position="104"/>
    </location>
</feature>
<protein>
    <submittedName>
        <fullName evidence="3">Uncharacterized protein</fullName>
    </submittedName>
</protein>
<evidence type="ECO:0000313" key="3">
    <source>
        <dbReference type="WBParaSite" id="HCON_00163790-00001"/>
    </source>
</evidence>
<evidence type="ECO:0000256" key="1">
    <source>
        <dbReference type="SAM" id="MobiDB-lite"/>
    </source>
</evidence>